<sequence>MSDEFGADLLTLVDEEGKEHEFEVLDVIDNDDGTFYALLPTFEDAQEKVEDEGTYYIFQSITENGEQELAEVEDDKLLDSLAAQFEAHFEDLYSDEGEAFEDK</sequence>
<proteinExistence type="predicted"/>
<reference evidence="1 2" key="1">
    <citation type="submission" date="2020-08" db="EMBL/GenBank/DDBJ databases">
        <authorList>
            <person name="Ren C."/>
            <person name="Gu Y."/>
            <person name="Xu Y."/>
        </authorList>
    </citation>
    <scope>NUCLEOTIDE SEQUENCE [LARGE SCALE GENOMIC DNA]</scope>
    <source>
        <strain evidence="1 2">LBM18003</strain>
    </source>
</reference>
<evidence type="ECO:0000313" key="1">
    <source>
        <dbReference type="EMBL" id="QNO17580.1"/>
    </source>
</evidence>
<dbReference type="KEGG" id="caml:H6X83_11660"/>
<dbReference type="Proteomes" id="UP000516046">
    <property type="component" value="Chromosome"/>
</dbReference>
<protein>
    <submittedName>
        <fullName evidence="1">DUF1292 domain-containing protein</fullName>
    </submittedName>
</protein>
<name>A0A7G9WFW8_9FIRM</name>
<dbReference type="RefSeq" id="WP_212506652.1">
    <property type="nucleotide sequence ID" value="NZ_CP060696.1"/>
</dbReference>
<dbReference type="AlphaFoldDB" id="A0A7G9WFW8"/>
<dbReference type="EMBL" id="CP060696">
    <property type="protein sequence ID" value="QNO17580.1"/>
    <property type="molecule type" value="Genomic_DNA"/>
</dbReference>
<organism evidence="1 2">
    <name type="scientific">Caproicibacterium amylolyticum</name>
    <dbReference type="NCBI Taxonomy" id="2766537"/>
    <lineage>
        <taxon>Bacteria</taxon>
        <taxon>Bacillati</taxon>
        <taxon>Bacillota</taxon>
        <taxon>Clostridia</taxon>
        <taxon>Eubacteriales</taxon>
        <taxon>Oscillospiraceae</taxon>
        <taxon>Caproicibacterium</taxon>
    </lineage>
</organism>
<accession>A0A7G9WFW8</accession>
<dbReference type="InterPro" id="IPR009711">
    <property type="entry name" value="UPF0473"/>
</dbReference>
<evidence type="ECO:0000313" key="2">
    <source>
        <dbReference type="Proteomes" id="UP000516046"/>
    </source>
</evidence>
<gene>
    <name evidence="1" type="ORF">H6X83_11660</name>
</gene>
<keyword evidence="2" id="KW-1185">Reference proteome</keyword>
<dbReference type="Pfam" id="PF06949">
    <property type="entry name" value="DUF1292"/>
    <property type="match status" value="1"/>
</dbReference>